<feature type="non-terminal residue" evidence="2">
    <location>
        <position position="68"/>
    </location>
</feature>
<sequence>ARAAGPAGKGEAETRDSAARGHLCPPISTPSLPPQQQPARTSKERPPILPPPLLPLRQFPPSCLPPYP</sequence>
<gene>
    <name evidence="2" type="ORF">TSPGSL018_26268</name>
</gene>
<evidence type="ECO:0000313" key="2">
    <source>
        <dbReference type="EMBL" id="JAC74328.1"/>
    </source>
</evidence>
<feature type="compositionally biased region" description="Pro residues" evidence="1">
    <location>
        <begin position="27"/>
        <end position="36"/>
    </location>
</feature>
<protein>
    <submittedName>
        <fullName evidence="2">Uncharacterized protein</fullName>
    </submittedName>
</protein>
<dbReference type="EMBL" id="GBEZ01011462">
    <property type="protein sequence ID" value="JAC74328.1"/>
    <property type="molecule type" value="Transcribed_RNA"/>
</dbReference>
<evidence type="ECO:0000256" key="1">
    <source>
        <dbReference type="SAM" id="MobiDB-lite"/>
    </source>
</evidence>
<accession>A0A061RQT5</accession>
<name>A0A061RQT5_9CHLO</name>
<proteinExistence type="predicted"/>
<organism evidence="2">
    <name type="scientific">Tetraselmis sp. GSL018</name>
    <dbReference type="NCBI Taxonomy" id="582737"/>
    <lineage>
        <taxon>Eukaryota</taxon>
        <taxon>Viridiplantae</taxon>
        <taxon>Chlorophyta</taxon>
        <taxon>core chlorophytes</taxon>
        <taxon>Chlorodendrophyceae</taxon>
        <taxon>Chlorodendrales</taxon>
        <taxon>Chlorodendraceae</taxon>
        <taxon>Tetraselmis</taxon>
    </lineage>
</organism>
<feature type="compositionally biased region" description="Basic and acidic residues" evidence="1">
    <location>
        <begin position="10"/>
        <end position="19"/>
    </location>
</feature>
<feature type="non-terminal residue" evidence="2">
    <location>
        <position position="1"/>
    </location>
</feature>
<reference evidence="2" key="1">
    <citation type="submission" date="2014-05" db="EMBL/GenBank/DDBJ databases">
        <title>The transcriptome of the halophilic microalga Tetraselmis sp. GSL018 isolated from the Great Salt Lake, Utah.</title>
        <authorList>
            <person name="Jinkerson R.E."/>
            <person name="D'Adamo S."/>
            <person name="Posewitz M.C."/>
        </authorList>
    </citation>
    <scope>NUCLEOTIDE SEQUENCE</scope>
    <source>
        <strain evidence="2">GSL018</strain>
    </source>
</reference>
<dbReference type="AlphaFoldDB" id="A0A061RQT5"/>
<feature type="region of interest" description="Disordered" evidence="1">
    <location>
        <begin position="1"/>
        <end position="68"/>
    </location>
</feature>